<feature type="transmembrane region" description="Helical" evidence="1">
    <location>
        <begin position="160"/>
        <end position="181"/>
    </location>
</feature>
<evidence type="ECO:0008006" key="4">
    <source>
        <dbReference type="Google" id="ProtNLM"/>
    </source>
</evidence>
<comment type="caution">
    <text evidence="2">The sequence shown here is derived from an EMBL/GenBank/DDBJ whole genome shotgun (WGS) entry which is preliminary data.</text>
</comment>
<dbReference type="EMBL" id="JACCBB010000001">
    <property type="protein sequence ID" value="NYD22084.1"/>
    <property type="molecule type" value="Genomic_DNA"/>
</dbReference>
<keyword evidence="1" id="KW-0812">Transmembrane</keyword>
<evidence type="ECO:0000256" key="1">
    <source>
        <dbReference type="SAM" id="Phobius"/>
    </source>
</evidence>
<protein>
    <recommendedName>
        <fullName evidence="4">DUF998 domain-containing protein</fullName>
    </recommendedName>
</protein>
<dbReference type="InterPro" id="IPR009339">
    <property type="entry name" value="DUF998"/>
</dbReference>
<evidence type="ECO:0000313" key="2">
    <source>
        <dbReference type="EMBL" id="NYD22084.1"/>
    </source>
</evidence>
<organism evidence="2 3">
    <name type="scientific">Kineococcus aurantiacus</name>
    <dbReference type="NCBI Taxonomy" id="37633"/>
    <lineage>
        <taxon>Bacteria</taxon>
        <taxon>Bacillati</taxon>
        <taxon>Actinomycetota</taxon>
        <taxon>Actinomycetes</taxon>
        <taxon>Kineosporiales</taxon>
        <taxon>Kineosporiaceae</taxon>
        <taxon>Kineococcus</taxon>
    </lineage>
</organism>
<gene>
    <name evidence="2" type="ORF">BJ968_001624</name>
</gene>
<feature type="transmembrane region" description="Helical" evidence="1">
    <location>
        <begin position="95"/>
        <end position="118"/>
    </location>
</feature>
<feature type="transmembrane region" description="Helical" evidence="1">
    <location>
        <begin position="62"/>
        <end position="83"/>
    </location>
</feature>
<accession>A0A7Y9DK52</accession>
<feature type="transmembrane region" description="Helical" evidence="1">
    <location>
        <begin position="12"/>
        <end position="35"/>
    </location>
</feature>
<evidence type="ECO:0000313" key="3">
    <source>
        <dbReference type="Proteomes" id="UP000521922"/>
    </source>
</evidence>
<name>A0A7Y9DK52_9ACTN</name>
<keyword evidence="1" id="KW-1133">Transmembrane helix</keyword>
<sequence>MRSTRSRSAPRSAVPLSVAVAVAVVAALANANFLLAPLVGARVDLSVGVISELSVPSEPGSVWFRLGDGTAGALGLLLAVPLWRSASRHARFRAVCLAAFGLGTLVSALVPLTCAPSLGPCPASSAGAELVHDGVSVVATTGAVLGGLELVLRTRGPLRVLALATALVSTGCGLYEVVTFARGGNGGGGDSQRWQVLAVSAWLVLEAVSRRGDRPGRTARGRA</sequence>
<keyword evidence="3" id="KW-1185">Reference proteome</keyword>
<dbReference type="RefSeq" id="WP_179750811.1">
    <property type="nucleotide sequence ID" value="NZ_BAAAGN010000005.1"/>
</dbReference>
<proteinExistence type="predicted"/>
<dbReference type="AlphaFoldDB" id="A0A7Y9DK52"/>
<dbReference type="Proteomes" id="UP000521922">
    <property type="component" value="Unassembled WGS sequence"/>
</dbReference>
<keyword evidence="1" id="KW-0472">Membrane</keyword>
<dbReference type="Pfam" id="PF06197">
    <property type="entry name" value="DUF998"/>
    <property type="match status" value="1"/>
</dbReference>
<feature type="transmembrane region" description="Helical" evidence="1">
    <location>
        <begin position="130"/>
        <end position="148"/>
    </location>
</feature>
<reference evidence="2 3" key="1">
    <citation type="submission" date="2020-07" db="EMBL/GenBank/DDBJ databases">
        <title>Sequencing the genomes of 1000 actinobacteria strains.</title>
        <authorList>
            <person name="Klenk H.-P."/>
        </authorList>
    </citation>
    <scope>NUCLEOTIDE SEQUENCE [LARGE SCALE GENOMIC DNA]</scope>
    <source>
        <strain evidence="2 3">DSM 7487</strain>
    </source>
</reference>